<gene>
    <name evidence="5 8" type="primary">truB</name>
    <name evidence="8" type="ORF">KOR42_36950</name>
</gene>
<evidence type="ECO:0000256" key="3">
    <source>
        <dbReference type="ARBA" id="ARBA00022694"/>
    </source>
</evidence>
<evidence type="ECO:0000313" key="9">
    <source>
        <dbReference type="Proteomes" id="UP000317243"/>
    </source>
</evidence>
<dbReference type="CDD" id="cd02573">
    <property type="entry name" value="PseudoU_synth_EcTruB"/>
    <property type="match status" value="1"/>
</dbReference>
<evidence type="ECO:0000259" key="7">
    <source>
        <dbReference type="Pfam" id="PF16198"/>
    </source>
</evidence>
<keyword evidence="3 5" id="KW-0819">tRNA processing</keyword>
<keyword evidence="4 5" id="KW-0413">Isomerase</keyword>
<dbReference type="Proteomes" id="UP000317243">
    <property type="component" value="Unassembled WGS sequence"/>
</dbReference>
<dbReference type="GO" id="GO:1990481">
    <property type="term" value="P:mRNA pseudouridine synthesis"/>
    <property type="evidence" value="ECO:0007669"/>
    <property type="project" value="TreeGrafter"/>
</dbReference>
<dbReference type="InterPro" id="IPR032819">
    <property type="entry name" value="TruB_C"/>
</dbReference>
<dbReference type="HAMAP" id="MF_01080">
    <property type="entry name" value="TruB_bact"/>
    <property type="match status" value="1"/>
</dbReference>
<dbReference type="InterPro" id="IPR014780">
    <property type="entry name" value="tRNA_psdUridine_synth_TruB"/>
</dbReference>
<dbReference type="EC" id="5.4.99.25" evidence="5"/>
<dbReference type="PANTHER" id="PTHR13767">
    <property type="entry name" value="TRNA-PSEUDOURIDINE SYNTHASE"/>
    <property type="match status" value="1"/>
</dbReference>
<name>A0A5C5WJ19_9PLAN</name>
<evidence type="ECO:0000256" key="2">
    <source>
        <dbReference type="ARBA" id="ARBA00005642"/>
    </source>
</evidence>
<evidence type="ECO:0000313" key="8">
    <source>
        <dbReference type="EMBL" id="TWT50011.1"/>
    </source>
</evidence>
<comment type="caution">
    <text evidence="8">The sequence shown here is derived from an EMBL/GenBank/DDBJ whole genome shotgun (WGS) entry which is preliminary data.</text>
</comment>
<organism evidence="8 9">
    <name type="scientific">Thalassoglobus neptunius</name>
    <dbReference type="NCBI Taxonomy" id="1938619"/>
    <lineage>
        <taxon>Bacteria</taxon>
        <taxon>Pseudomonadati</taxon>
        <taxon>Planctomycetota</taxon>
        <taxon>Planctomycetia</taxon>
        <taxon>Planctomycetales</taxon>
        <taxon>Planctomycetaceae</taxon>
        <taxon>Thalassoglobus</taxon>
    </lineage>
</organism>
<feature type="active site" description="Nucleophile" evidence="5">
    <location>
        <position position="39"/>
    </location>
</feature>
<dbReference type="PANTHER" id="PTHR13767:SF2">
    <property type="entry name" value="PSEUDOURIDYLATE SYNTHASE TRUB1"/>
    <property type="match status" value="1"/>
</dbReference>
<evidence type="ECO:0000256" key="4">
    <source>
        <dbReference type="ARBA" id="ARBA00023235"/>
    </source>
</evidence>
<feature type="domain" description="tRNA pseudouridylate synthase B C-terminal" evidence="7">
    <location>
        <begin position="173"/>
        <end position="213"/>
    </location>
</feature>
<proteinExistence type="inferred from homology"/>
<keyword evidence="9" id="KW-1185">Reference proteome</keyword>
<evidence type="ECO:0000256" key="5">
    <source>
        <dbReference type="HAMAP-Rule" id="MF_01080"/>
    </source>
</evidence>
<feature type="domain" description="Pseudouridine synthase II N-terminal" evidence="6">
    <location>
        <begin position="30"/>
        <end position="172"/>
    </location>
</feature>
<dbReference type="Gene3D" id="3.30.2350.10">
    <property type="entry name" value="Pseudouridine synthase"/>
    <property type="match status" value="1"/>
</dbReference>
<sequence>MFGVLNLNKPSDWTSRDVVNRVSRLAGRRVKCGHAGTLDPLATGVLVVCLGPATRLMPLIHQHHKSYRGRFLLGVRSNTDDIEGELEYLDGSRLPNREEIEAILPEFTGTIEQIPPVYSAIKVNGERAYKAARRGEDIEIPARAVTIEKLELTDLDDKSFELTLECRTGTYVRSLGRDIAKKLGTEAVMSSLERTSVGPFHVDQAVDVEHLSREDFEAAVIPPLAALPHLPRLVVDQQTLQRLIFGQKIRVTDLEIDASALHGISESAPIAVVNAEEELVGIAEVREELLRPKMMFSVN</sequence>
<dbReference type="InterPro" id="IPR020103">
    <property type="entry name" value="PsdUridine_synth_cat_dom_sf"/>
</dbReference>
<dbReference type="InterPro" id="IPR002501">
    <property type="entry name" value="PsdUridine_synth_N"/>
</dbReference>
<dbReference type="Pfam" id="PF01509">
    <property type="entry name" value="TruB_N"/>
    <property type="match status" value="1"/>
</dbReference>
<comment type="similarity">
    <text evidence="2 5">Belongs to the pseudouridine synthase TruB family. Type 1 subfamily.</text>
</comment>
<dbReference type="RefSeq" id="WP_146511131.1">
    <property type="nucleotide sequence ID" value="NZ_SIHI01000015.1"/>
</dbReference>
<dbReference type="GO" id="GO:0003723">
    <property type="term" value="F:RNA binding"/>
    <property type="evidence" value="ECO:0007669"/>
    <property type="project" value="InterPro"/>
</dbReference>
<dbReference type="AlphaFoldDB" id="A0A5C5WJ19"/>
<dbReference type="GO" id="GO:0031119">
    <property type="term" value="P:tRNA pseudouridine synthesis"/>
    <property type="evidence" value="ECO:0007669"/>
    <property type="project" value="UniProtKB-UniRule"/>
</dbReference>
<evidence type="ECO:0000259" key="6">
    <source>
        <dbReference type="Pfam" id="PF01509"/>
    </source>
</evidence>
<dbReference type="NCBIfam" id="TIGR00431">
    <property type="entry name" value="TruB"/>
    <property type="match status" value="1"/>
</dbReference>
<dbReference type="Pfam" id="PF16198">
    <property type="entry name" value="TruB_C_2"/>
    <property type="match status" value="1"/>
</dbReference>
<comment type="function">
    <text evidence="5">Responsible for synthesis of pseudouridine from uracil-55 in the psi GC loop of transfer RNAs.</text>
</comment>
<dbReference type="EMBL" id="SIHI01000015">
    <property type="protein sequence ID" value="TWT50011.1"/>
    <property type="molecule type" value="Genomic_DNA"/>
</dbReference>
<reference evidence="8 9" key="1">
    <citation type="submission" date="2019-02" db="EMBL/GenBank/DDBJ databases">
        <title>Deep-cultivation of Planctomycetes and their phenomic and genomic characterization uncovers novel biology.</title>
        <authorList>
            <person name="Wiegand S."/>
            <person name="Jogler M."/>
            <person name="Boedeker C."/>
            <person name="Pinto D."/>
            <person name="Vollmers J."/>
            <person name="Rivas-Marin E."/>
            <person name="Kohn T."/>
            <person name="Peeters S.H."/>
            <person name="Heuer A."/>
            <person name="Rast P."/>
            <person name="Oberbeckmann S."/>
            <person name="Bunk B."/>
            <person name="Jeske O."/>
            <person name="Meyerdierks A."/>
            <person name="Storesund J.E."/>
            <person name="Kallscheuer N."/>
            <person name="Luecker S."/>
            <person name="Lage O.M."/>
            <person name="Pohl T."/>
            <person name="Merkel B.J."/>
            <person name="Hornburger P."/>
            <person name="Mueller R.-W."/>
            <person name="Bruemmer F."/>
            <person name="Labrenz M."/>
            <person name="Spormann A.M."/>
            <person name="Op Den Camp H."/>
            <person name="Overmann J."/>
            <person name="Amann R."/>
            <person name="Jetten M.S.M."/>
            <person name="Mascher T."/>
            <person name="Medema M.H."/>
            <person name="Devos D.P."/>
            <person name="Kaster A.-K."/>
            <person name="Ovreas L."/>
            <person name="Rohde M."/>
            <person name="Galperin M.Y."/>
            <person name="Jogler C."/>
        </authorList>
    </citation>
    <scope>NUCLEOTIDE SEQUENCE [LARGE SCALE GENOMIC DNA]</scope>
    <source>
        <strain evidence="8 9">KOR42</strain>
    </source>
</reference>
<accession>A0A5C5WJ19</accession>
<dbReference type="OrthoDB" id="9802309at2"/>
<dbReference type="SUPFAM" id="SSF55120">
    <property type="entry name" value="Pseudouridine synthase"/>
    <property type="match status" value="1"/>
</dbReference>
<dbReference type="GO" id="GO:0160148">
    <property type="term" value="F:tRNA pseudouridine(55) synthase activity"/>
    <property type="evidence" value="ECO:0007669"/>
    <property type="project" value="UniProtKB-EC"/>
</dbReference>
<comment type="catalytic activity">
    <reaction evidence="1 5">
        <text>uridine(55) in tRNA = pseudouridine(55) in tRNA</text>
        <dbReference type="Rhea" id="RHEA:42532"/>
        <dbReference type="Rhea" id="RHEA-COMP:10101"/>
        <dbReference type="Rhea" id="RHEA-COMP:10102"/>
        <dbReference type="ChEBI" id="CHEBI:65314"/>
        <dbReference type="ChEBI" id="CHEBI:65315"/>
        <dbReference type="EC" id="5.4.99.25"/>
    </reaction>
</comment>
<protein>
    <recommendedName>
        <fullName evidence="5">tRNA pseudouridine synthase B</fullName>
        <ecNumber evidence="5">5.4.99.25</ecNumber>
    </recommendedName>
    <alternativeName>
        <fullName evidence="5">tRNA pseudouridine(55) synthase</fullName>
        <shortName evidence="5">Psi55 synthase</shortName>
    </alternativeName>
    <alternativeName>
        <fullName evidence="5">tRNA pseudouridylate synthase</fullName>
    </alternativeName>
    <alternativeName>
        <fullName evidence="5">tRNA-uridine isomerase</fullName>
    </alternativeName>
</protein>
<evidence type="ECO:0000256" key="1">
    <source>
        <dbReference type="ARBA" id="ARBA00000385"/>
    </source>
</evidence>